<organism evidence="3 4">
    <name type="scientific">Phormidesmis priestleyi</name>
    <dbReference type="NCBI Taxonomy" id="268141"/>
    <lineage>
        <taxon>Bacteria</taxon>
        <taxon>Bacillati</taxon>
        <taxon>Cyanobacteriota</taxon>
        <taxon>Cyanophyceae</taxon>
        <taxon>Leptolyngbyales</taxon>
        <taxon>Leptolyngbyaceae</taxon>
        <taxon>Phormidesmis</taxon>
    </lineage>
</organism>
<dbReference type="InterPro" id="IPR029052">
    <property type="entry name" value="Metallo-depent_PP-like"/>
</dbReference>
<protein>
    <submittedName>
        <fullName evidence="3">Metallophosphoesterase</fullName>
    </submittedName>
</protein>
<dbReference type="PROSITE" id="PS51318">
    <property type="entry name" value="TAT"/>
    <property type="match status" value="1"/>
</dbReference>
<dbReference type="Proteomes" id="UP000249794">
    <property type="component" value="Unassembled WGS sequence"/>
</dbReference>
<dbReference type="Pfam" id="PF00149">
    <property type="entry name" value="Metallophos"/>
    <property type="match status" value="1"/>
</dbReference>
<sequence>MPLNRRRFLLFSGLVIGAAGSGAIACSKSASQATAQAADQSMTASAATATAVSHAAVGPAGFFAPQRGDIRLAVISDLNSNYGSTDYRPEVIAGVNALPDWQPDLVICGGDMVAGQSLSLSASEIATMWTAFDEKIISPIRNAGLPFAVTVGNHDASSYQDKGQFVYVLDRQEATKYWKGHQPDTDLSFIEADGFPYYYSFQKNDIFYLIWDASSANVPPEQVAWADRALASPAAQNAKLRIVMGHLPLYAVSQRRDRPGEYLNQADALRQLLERHDVHTYISGHHHAYFPGKVGNLNTLNLGALGSGPKSLLATTTAPFQTLTIMDVFLDSASAIYTTYNMNTQQVVSPQALPRQIVGPNGRELRQDVSLSDLTPAEQAQPYVPSEA</sequence>
<feature type="domain" description="Calcineurin-like phosphoesterase" evidence="2">
    <location>
        <begin position="70"/>
        <end position="289"/>
    </location>
</feature>
<dbReference type="InterPro" id="IPR051918">
    <property type="entry name" value="STPP_CPPED1"/>
</dbReference>
<evidence type="ECO:0000256" key="1">
    <source>
        <dbReference type="SAM" id="SignalP"/>
    </source>
</evidence>
<feature type="signal peptide" evidence="1">
    <location>
        <begin position="1"/>
        <end position="25"/>
    </location>
</feature>
<dbReference type="EMBL" id="QBMP01000001">
    <property type="protein sequence ID" value="PZO61370.1"/>
    <property type="molecule type" value="Genomic_DNA"/>
</dbReference>
<dbReference type="Gene3D" id="3.60.21.10">
    <property type="match status" value="1"/>
</dbReference>
<dbReference type="SUPFAM" id="SSF56300">
    <property type="entry name" value="Metallo-dependent phosphatases"/>
    <property type="match status" value="1"/>
</dbReference>
<name>A0A2W4XUS7_9CYAN</name>
<reference evidence="3 4" key="2">
    <citation type="submission" date="2018-06" db="EMBL/GenBank/DDBJ databases">
        <title>Metagenomic assembly of (sub)arctic Cyanobacteria and their associated microbiome from non-axenic cultures.</title>
        <authorList>
            <person name="Baurain D."/>
        </authorList>
    </citation>
    <scope>NUCLEOTIDE SEQUENCE [LARGE SCALE GENOMIC DNA]</scope>
    <source>
        <strain evidence="3">ULC027bin1</strain>
    </source>
</reference>
<proteinExistence type="predicted"/>
<accession>A0A2W4XUS7</accession>
<dbReference type="PROSITE" id="PS51257">
    <property type="entry name" value="PROKAR_LIPOPROTEIN"/>
    <property type="match status" value="1"/>
</dbReference>
<dbReference type="InterPro" id="IPR006311">
    <property type="entry name" value="TAT_signal"/>
</dbReference>
<keyword evidence="1" id="KW-0732">Signal</keyword>
<comment type="caution">
    <text evidence="3">The sequence shown here is derived from an EMBL/GenBank/DDBJ whole genome shotgun (WGS) entry which is preliminary data.</text>
</comment>
<evidence type="ECO:0000313" key="3">
    <source>
        <dbReference type="EMBL" id="PZO61370.1"/>
    </source>
</evidence>
<dbReference type="PANTHER" id="PTHR43143:SF1">
    <property type="entry name" value="SERINE_THREONINE-PROTEIN PHOSPHATASE CPPED1"/>
    <property type="match status" value="1"/>
</dbReference>
<dbReference type="InterPro" id="IPR004843">
    <property type="entry name" value="Calcineurin-like_PHP"/>
</dbReference>
<dbReference type="GO" id="GO:0016787">
    <property type="term" value="F:hydrolase activity"/>
    <property type="evidence" value="ECO:0007669"/>
    <property type="project" value="InterPro"/>
</dbReference>
<dbReference type="PANTHER" id="PTHR43143">
    <property type="entry name" value="METALLOPHOSPHOESTERASE, CALCINEURIN SUPERFAMILY"/>
    <property type="match status" value="1"/>
</dbReference>
<feature type="chain" id="PRO_5015897518" evidence="1">
    <location>
        <begin position="26"/>
        <end position="388"/>
    </location>
</feature>
<reference evidence="4" key="1">
    <citation type="submission" date="2018-04" db="EMBL/GenBank/DDBJ databases">
        <authorList>
            <person name="Cornet L."/>
        </authorList>
    </citation>
    <scope>NUCLEOTIDE SEQUENCE [LARGE SCALE GENOMIC DNA]</scope>
</reference>
<evidence type="ECO:0000259" key="2">
    <source>
        <dbReference type="Pfam" id="PF00149"/>
    </source>
</evidence>
<dbReference type="AlphaFoldDB" id="A0A2W4XUS7"/>
<evidence type="ECO:0000313" key="4">
    <source>
        <dbReference type="Proteomes" id="UP000249794"/>
    </source>
</evidence>
<gene>
    <name evidence="3" type="ORF">DCF15_00270</name>
</gene>